<keyword evidence="9" id="KW-0067">ATP-binding</keyword>
<keyword evidence="7" id="KW-0547">Nucleotide-binding</keyword>
<feature type="transmembrane region" description="Helical" evidence="18">
    <location>
        <begin position="39"/>
        <end position="59"/>
    </location>
</feature>
<dbReference type="RefSeq" id="WP_018440086.1">
    <property type="nucleotide sequence ID" value="NZ_KB890168.1"/>
</dbReference>
<keyword evidence="12" id="KW-0829">Tyrosine-protein kinase</keyword>
<dbReference type="InterPro" id="IPR003856">
    <property type="entry name" value="LPS_length_determ_N"/>
</dbReference>
<dbReference type="PANTHER" id="PTHR32309">
    <property type="entry name" value="TYROSINE-PROTEIN KINASE"/>
    <property type="match status" value="1"/>
</dbReference>
<dbReference type="InterPro" id="IPR025669">
    <property type="entry name" value="AAA_dom"/>
</dbReference>
<dbReference type="GO" id="GO:0005886">
    <property type="term" value="C:plasma membrane"/>
    <property type="evidence" value="ECO:0007669"/>
    <property type="project" value="UniProtKB-SubCell"/>
</dbReference>
<gene>
    <name evidence="22" type="ORF">C0Z20_08610</name>
</gene>
<evidence type="ECO:0000256" key="12">
    <source>
        <dbReference type="ARBA" id="ARBA00023137"/>
    </source>
</evidence>
<evidence type="ECO:0000256" key="17">
    <source>
        <dbReference type="ARBA" id="ARBA00081049"/>
    </source>
</evidence>
<evidence type="ECO:0000256" key="4">
    <source>
        <dbReference type="ARBA" id="ARBA00022519"/>
    </source>
</evidence>
<evidence type="ECO:0000256" key="18">
    <source>
        <dbReference type="SAM" id="Phobius"/>
    </source>
</evidence>
<evidence type="ECO:0000256" key="3">
    <source>
        <dbReference type="ARBA" id="ARBA00022475"/>
    </source>
</evidence>
<dbReference type="AlphaFoldDB" id="A0A2N7X749"/>
<evidence type="ECO:0000313" key="23">
    <source>
        <dbReference type="Proteomes" id="UP000235777"/>
    </source>
</evidence>
<dbReference type="GO" id="GO:0042802">
    <property type="term" value="F:identical protein binding"/>
    <property type="evidence" value="ECO:0007669"/>
    <property type="project" value="UniProtKB-ARBA"/>
</dbReference>
<evidence type="ECO:0000256" key="13">
    <source>
        <dbReference type="ARBA" id="ARBA00023169"/>
    </source>
</evidence>
<feature type="transmembrane region" description="Helical" evidence="18">
    <location>
        <begin position="454"/>
        <end position="474"/>
    </location>
</feature>
<dbReference type="PANTHER" id="PTHR32309:SF32">
    <property type="entry name" value="TYROSINE-PROTEIN KINASE ETK-RELATED"/>
    <property type="match status" value="1"/>
</dbReference>
<dbReference type="InterPro" id="IPR032807">
    <property type="entry name" value="GNVR"/>
</dbReference>
<evidence type="ECO:0000256" key="9">
    <source>
        <dbReference type="ARBA" id="ARBA00022840"/>
    </source>
</evidence>
<evidence type="ECO:0000256" key="1">
    <source>
        <dbReference type="ARBA" id="ARBA00004429"/>
    </source>
</evidence>
<dbReference type="OrthoDB" id="9808257at2"/>
<keyword evidence="13" id="KW-0270">Exopolysaccharide synthesis</keyword>
<dbReference type="NCBIfam" id="TIGR01007">
    <property type="entry name" value="eps_fam"/>
    <property type="match status" value="1"/>
</dbReference>
<evidence type="ECO:0000259" key="20">
    <source>
        <dbReference type="Pfam" id="PF13614"/>
    </source>
</evidence>
<dbReference type="STRING" id="863227.GCA_000373005_01530"/>
<comment type="subcellular location">
    <subcellularLocation>
        <location evidence="1">Cell inner membrane</location>
        <topology evidence="1">Multi-pass membrane protein</topology>
    </subcellularLocation>
</comment>
<evidence type="ECO:0000313" key="22">
    <source>
        <dbReference type="EMBL" id="PMS37362.1"/>
    </source>
</evidence>
<dbReference type="Pfam" id="PF13807">
    <property type="entry name" value="GNVR"/>
    <property type="match status" value="1"/>
</dbReference>
<keyword evidence="10 18" id="KW-1133">Transmembrane helix</keyword>
<evidence type="ECO:0000256" key="5">
    <source>
        <dbReference type="ARBA" id="ARBA00022679"/>
    </source>
</evidence>
<evidence type="ECO:0000256" key="14">
    <source>
        <dbReference type="ARBA" id="ARBA00053015"/>
    </source>
</evidence>
<feature type="domain" description="Tyrosine-protein kinase G-rich" evidence="21">
    <location>
        <begin position="400"/>
        <end position="476"/>
    </location>
</feature>
<accession>A0A2N7X749</accession>
<keyword evidence="4" id="KW-0997">Cell inner membrane</keyword>
<dbReference type="EMBL" id="PNYC01000004">
    <property type="protein sequence ID" value="PMS37362.1"/>
    <property type="molecule type" value="Genomic_DNA"/>
</dbReference>
<dbReference type="CDD" id="cd05387">
    <property type="entry name" value="BY-kinase"/>
    <property type="match status" value="1"/>
</dbReference>
<evidence type="ECO:0000259" key="19">
    <source>
        <dbReference type="Pfam" id="PF02706"/>
    </source>
</evidence>
<evidence type="ECO:0000256" key="2">
    <source>
        <dbReference type="ARBA" id="ARBA00008883"/>
    </source>
</evidence>
<dbReference type="SUPFAM" id="SSF52540">
    <property type="entry name" value="P-loop containing nucleoside triphosphate hydrolases"/>
    <property type="match status" value="1"/>
</dbReference>
<keyword evidence="6 18" id="KW-0812">Transmembrane</keyword>
<dbReference type="FunFam" id="3.40.50.300:FF:000527">
    <property type="entry name" value="Tyrosine-protein kinase etk"/>
    <property type="match status" value="1"/>
</dbReference>
<evidence type="ECO:0000256" key="16">
    <source>
        <dbReference type="ARBA" id="ARBA00067833"/>
    </source>
</evidence>
<name>A0A2N7X749_9BURK</name>
<keyword evidence="8" id="KW-0418">Kinase</keyword>
<reference evidence="22 23" key="1">
    <citation type="submission" date="2018-01" db="EMBL/GenBank/DDBJ databases">
        <title>Whole genome analyses suggest that Burkholderia sensu lato contains two further novel genera in the rhizoxinica-symbiotica group Mycetohabitans gen. nov., and Trinickia gen. nov.: implications for the evolution of diazotrophy and nodulation in the Burkholderiaceae.</title>
        <authorList>
            <person name="Estrada-de los Santos P."/>
            <person name="Palmer M."/>
            <person name="Chavez-Ramirez B."/>
            <person name="Beukes C."/>
            <person name="Steenkamp E.T."/>
            <person name="Hirsch A.M."/>
            <person name="Manyaka P."/>
            <person name="Maluk M."/>
            <person name="Lafos M."/>
            <person name="Crook M."/>
            <person name="Gross E."/>
            <person name="Simon M.F."/>
            <person name="Bueno dos Reis Junior F."/>
            <person name="Poole P.S."/>
            <person name="Venter S.N."/>
            <person name="James E.K."/>
        </authorList>
    </citation>
    <scope>NUCLEOTIDE SEQUENCE [LARGE SCALE GENOMIC DNA]</scope>
    <source>
        <strain evidence="22 23">JPY 581</strain>
    </source>
</reference>
<dbReference type="GO" id="GO:0000271">
    <property type="term" value="P:polysaccharide biosynthetic process"/>
    <property type="evidence" value="ECO:0007669"/>
    <property type="project" value="UniProtKB-KW"/>
</dbReference>
<dbReference type="GO" id="GO:0005524">
    <property type="term" value="F:ATP binding"/>
    <property type="evidence" value="ECO:0007669"/>
    <property type="project" value="UniProtKB-KW"/>
</dbReference>
<feature type="domain" description="AAA" evidence="20">
    <location>
        <begin position="566"/>
        <end position="682"/>
    </location>
</feature>
<evidence type="ECO:0000256" key="7">
    <source>
        <dbReference type="ARBA" id="ARBA00022741"/>
    </source>
</evidence>
<dbReference type="InterPro" id="IPR027417">
    <property type="entry name" value="P-loop_NTPase"/>
</dbReference>
<keyword evidence="11 18" id="KW-0472">Membrane</keyword>
<dbReference type="Pfam" id="PF13614">
    <property type="entry name" value="AAA_31"/>
    <property type="match status" value="1"/>
</dbReference>
<keyword evidence="5" id="KW-0808">Transferase</keyword>
<evidence type="ECO:0000256" key="6">
    <source>
        <dbReference type="ARBA" id="ARBA00022692"/>
    </source>
</evidence>
<comment type="catalytic activity">
    <reaction evidence="14">
        <text>L-tyrosyl-[protein] + ATP = O-phospho-L-tyrosyl-[protein] + ADP + H(+)</text>
        <dbReference type="Rhea" id="RHEA:10596"/>
        <dbReference type="Rhea" id="RHEA-COMP:10136"/>
        <dbReference type="Rhea" id="RHEA-COMP:20101"/>
        <dbReference type="ChEBI" id="CHEBI:15378"/>
        <dbReference type="ChEBI" id="CHEBI:30616"/>
        <dbReference type="ChEBI" id="CHEBI:46858"/>
        <dbReference type="ChEBI" id="CHEBI:61978"/>
        <dbReference type="ChEBI" id="CHEBI:456216"/>
    </reaction>
</comment>
<feature type="domain" description="Polysaccharide chain length determinant N-terminal" evidence="19">
    <location>
        <begin position="28"/>
        <end position="119"/>
    </location>
</feature>
<comment type="caution">
    <text evidence="22">The sequence shown here is derived from an EMBL/GenBank/DDBJ whole genome shotgun (WGS) entry which is preliminary data.</text>
</comment>
<dbReference type="InterPro" id="IPR050445">
    <property type="entry name" value="Bact_polysacc_biosynth/exp"/>
</dbReference>
<protein>
    <recommendedName>
        <fullName evidence="16">Putative tyrosine-protein kinase EpsB</fullName>
    </recommendedName>
    <alternativeName>
        <fullName evidence="17">EPS I polysaccharide export protein EpsB</fullName>
    </alternativeName>
</protein>
<evidence type="ECO:0000259" key="21">
    <source>
        <dbReference type="Pfam" id="PF13807"/>
    </source>
</evidence>
<comment type="similarity">
    <text evidence="2">Belongs to the etk/wzc family.</text>
</comment>
<organism evidence="22 23">
    <name type="scientific">Trinickia symbiotica</name>
    <dbReference type="NCBI Taxonomy" id="863227"/>
    <lineage>
        <taxon>Bacteria</taxon>
        <taxon>Pseudomonadati</taxon>
        <taxon>Pseudomonadota</taxon>
        <taxon>Betaproteobacteria</taxon>
        <taxon>Burkholderiales</taxon>
        <taxon>Burkholderiaceae</taxon>
        <taxon>Trinickia</taxon>
    </lineage>
</organism>
<keyword evidence="3" id="KW-1003">Cell membrane</keyword>
<dbReference type="GO" id="GO:0004713">
    <property type="term" value="F:protein tyrosine kinase activity"/>
    <property type="evidence" value="ECO:0007669"/>
    <property type="project" value="UniProtKB-KW"/>
</dbReference>
<evidence type="ECO:0000256" key="11">
    <source>
        <dbReference type="ARBA" id="ARBA00023136"/>
    </source>
</evidence>
<proteinExistence type="inferred from homology"/>
<dbReference type="Gene3D" id="3.40.50.300">
    <property type="entry name" value="P-loop containing nucleotide triphosphate hydrolases"/>
    <property type="match status" value="1"/>
</dbReference>
<sequence>MKTTPILPPSIAALPPAAFQSDEEDVVLGQLLRVVLDDIWWLIGIAAAVVAMAGLYCFLASPTYSADAHVRVEAPSNATQGLQTQNGSGAGGGSSTTLPTDAEIEIIKSRGVVAPVVEQYKLNFSVTPKTVPLIGSLAQKLAAPGIPSRPWLGLSSYAWGGEIADVDALQVTPALEGKKLTMTALGGDRYALRDPNGNLLIDGRVGQTESGGGVTIFVKRLVARAGTRFNVVRWNDLDAITGFQLALDVEEQGKQTGVIEIALQNKDPARAAELANAVTQSYLREYTSARQAEATKMLDFLQSEEPRMKADLERAETKLSSYQQKAGSINPSEEAKAYLEGSIQYDQQISAMQLQIAALKQRYGPSHPAILAAQQQLGRLESDRNAFSERFRNLPSSEVKGVALQRDAKVAEDIYELLLNRIQELSVQKAGTGGNVHLIDAALRPGDPVKPKKVLILSAATMLGLIAGTGFVFVRRNMLKGIEDPERVERSAGLPLYGLVPASHEAERLDAAYTRSRKLGPRPILALARPNDPCIESLRSLRTSIQFALAEANNNVMVLTGPSPRIGKTFMTANLAVLFADSGRRVLAIDGDMRRGTLHEYFGGLSEGGLSELLAGGIALDEAIRSTAVGTLDFIASGAHPSNPSELLMSPRLRQYLDALAKRYDVILIDTPPLLAVTDASVVAALAGSSFVVLRSGMHAEADIAASLKRLATAGVRVQGGIFNAVPYRSHALARAGYAAVRDYLNA</sequence>
<dbReference type="Pfam" id="PF02706">
    <property type="entry name" value="Wzz"/>
    <property type="match status" value="1"/>
</dbReference>
<evidence type="ECO:0000256" key="10">
    <source>
        <dbReference type="ARBA" id="ARBA00022989"/>
    </source>
</evidence>
<evidence type="ECO:0000256" key="8">
    <source>
        <dbReference type="ARBA" id="ARBA00022777"/>
    </source>
</evidence>
<dbReference type="Pfam" id="PF23607">
    <property type="entry name" value="WZC_N"/>
    <property type="match status" value="1"/>
</dbReference>
<comment type="function">
    <text evidence="15">Probably involved in polymerization and/or export of exopolysaccharide EPS I which functions as a virulence factor. May be involved in an ATP-dependent process in the pathway for EPS I production, possibly export of the trimeric repeat units across the inner membrane or their polymerization.</text>
</comment>
<keyword evidence="23" id="KW-1185">Reference proteome</keyword>
<dbReference type="Proteomes" id="UP000235777">
    <property type="component" value="Unassembled WGS sequence"/>
</dbReference>
<dbReference type="InterPro" id="IPR005702">
    <property type="entry name" value="Wzc-like_C"/>
</dbReference>
<evidence type="ECO:0000256" key="15">
    <source>
        <dbReference type="ARBA" id="ARBA00054296"/>
    </source>
</evidence>